<dbReference type="Proteomes" id="UP000623419">
    <property type="component" value="Unassembled WGS sequence"/>
</dbReference>
<proteinExistence type="predicted"/>
<dbReference type="EMBL" id="BMKC01000001">
    <property type="protein sequence ID" value="GGA72052.1"/>
    <property type="molecule type" value="Genomic_DNA"/>
</dbReference>
<accession>A0ABQ1HD98</accession>
<protein>
    <recommendedName>
        <fullName evidence="3">Peptidase A2 domain-containing protein</fullName>
    </recommendedName>
</protein>
<keyword evidence="2" id="KW-1185">Reference proteome</keyword>
<evidence type="ECO:0008006" key="3">
    <source>
        <dbReference type="Google" id="ProtNLM"/>
    </source>
</evidence>
<comment type="caution">
    <text evidence="1">The sequence shown here is derived from an EMBL/GenBank/DDBJ whole genome shotgun (WGS) entry which is preliminary data.</text>
</comment>
<sequence length="332" mass="35395">MNKPRATARRTVLACLLILLLQGLAGCSQTEMLRLYFANSGTQARLDQPLPVRIPFREHQGWVVVKASINGAPPLDFVLDTGAGMLTVLTGPKTAALPFDMSQVRRIGGDGVAGISAAVQQDLDIDFGPVTLLGQTALAVPLDTVLCDASIQEPPFQGVIGHELFHRYVVEIDHARGEVVLHDPATYRYTGMGHLVPLDISSRHAYAKARVHGPGGADYQARLHVDSGAGIDLSLFPQTHEAIEVPAGGEETVACFVGGLARYQTGSSVTLGLGDAPGVETPARYSLGDEIIDTGQHGRIGARYLARFNVVYDFPGERLFLSPRTAGEQAAP</sequence>
<dbReference type="RefSeq" id="WP_188661510.1">
    <property type="nucleotide sequence ID" value="NZ_BMKC01000001.1"/>
</dbReference>
<name>A0ABQ1HD98_9GAMM</name>
<dbReference type="Gene3D" id="2.40.70.10">
    <property type="entry name" value="Acid Proteases"/>
    <property type="match status" value="1"/>
</dbReference>
<evidence type="ECO:0000313" key="2">
    <source>
        <dbReference type="Proteomes" id="UP000623419"/>
    </source>
</evidence>
<organism evidence="1 2">
    <name type="scientific">Arenimonas soli</name>
    <dbReference type="NCBI Taxonomy" id="2269504"/>
    <lineage>
        <taxon>Bacteria</taxon>
        <taxon>Pseudomonadati</taxon>
        <taxon>Pseudomonadota</taxon>
        <taxon>Gammaproteobacteria</taxon>
        <taxon>Lysobacterales</taxon>
        <taxon>Lysobacteraceae</taxon>
        <taxon>Arenimonas</taxon>
    </lineage>
</organism>
<evidence type="ECO:0000313" key="1">
    <source>
        <dbReference type="EMBL" id="GGA72052.1"/>
    </source>
</evidence>
<reference evidence="2" key="1">
    <citation type="journal article" date="2019" name="Int. J. Syst. Evol. Microbiol.">
        <title>The Global Catalogue of Microorganisms (GCM) 10K type strain sequencing project: providing services to taxonomists for standard genome sequencing and annotation.</title>
        <authorList>
            <consortium name="The Broad Institute Genomics Platform"/>
            <consortium name="The Broad Institute Genome Sequencing Center for Infectious Disease"/>
            <person name="Wu L."/>
            <person name="Ma J."/>
        </authorList>
    </citation>
    <scope>NUCLEOTIDE SEQUENCE [LARGE SCALE GENOMIC DNA]</scope>
    <source>
        <strain evidence="2">CGMCC 1.15905</strain>
    </source>
</reference>
<dbReference type="PROSITE" id="PS51257">
    <property type="entry name" value="PROKAR_LIPOPROTEIN"/>
    <property type="match status" value="1"/>
</dbReference>
<gene>
    <name evidence="1" type="ORF">GCM10011521_07760</name>
</gene>
<dbReference type="InterPro" id="IPR021109">
    <property type="entry name" value="Peptidase_aspartic_dom_sf"/>
</dbReference>